<feature type="region of interest" description="Disordered" evidence="3">
    <location>
        <begin position="1229"/>
        <end position="1300"/>
    </location>
</feature>
<dbReference type="Pfam" id="PF00169">
    <property type="entry name" value="PH"/>
    <property type="match status" value="1"/>
</dbReference>
<feature type="compositionally biased region" description="Low complexity" evidence="3">
    <location>
        <begin position="119"/>
        <end position="159"/>
    </location>
</feature>
<evidence type="ECO:0000313" key="7">
    <source>
        <dbReference type="EMBL" id="SCZ91446.1"/>
    </source>
</evidence>
<evidence type="ECO:0000256" key="2">
    <source>
        <dbReference type="PROSITE-ProRule" id="PRU00135"/>
    </source>
</evidence>
<feature type="compositionally biased region" description="Polar residues" evidence="3">
    <location>
        <begin position="295"/>
        <end position="305"/>
    </location>
</feature>
<dbReference type="InterPro" id="IPR000198">
    <property type="entry name" value="RhoGAP_dom"/>
</dbReference>
<dbReference type="InterPro" id="IPR001895">
    <property type="entry name" value="RASGEF_cat_dom"/>
</dbReference>
<keyword evidence="2" id="KW-0344">Guanine-nucleotide releasing factor</keyword>
<feature type="compositionally biased region" description="Basic and acidic residues" evidence="3">
    <location>
        <begin position="1839"/>
        <end position="1850"/>
    </location>
</feature>
<evidence type="ECO:0000256" key="1">
    <source>
        <dbReference type="ARBA" id="ARBA00022468"/>
    </source>
</evidence>
<feature type="compositionally biased region" description="Polar residues" evidence="3">
    <location>
        <begin position="1254"/>
        <end position="1264"/>
    </location>
</feature>
<feature type="region of interest" description="Disordered" evidence="3">
    <location>
        <begin position="219"/>
        <end position="507"/>
    </location>
</feature>
<feature type="region of interest" description="Disordered" evidence="3">
    <location>
        <begin position="1142"/>
        <end position="1174"/>
    </location>
</feature>
<dbReference type="Proteomes" id="UP000249723">
    <property type="component" value="Unassembled WGS sequence"/>
</dbReference>
<feature type="region of interest" description="Disordered" evidence="3">
    <location>
        <begin position="757"/>
        <end position="815"/>
    </location>
</feature>
<feature type="region of interest" description="Disordered" evidence="3">
    <location>
        <begin position="2287"/>
        <end position="2315"/>
    </location>
</feature>
<dbReference type="GO" id="GO:0005096">
    <property type="term" value="F:GTPase activator activity"/>
    <property type="evidence" value="ECO:0007669"/>
    <property type="project" value="UniProtKB-KW"/>
</dbReference>
<dbReference type="GO" id="GO:0005085">
    <property type="term" value="F:guanyl-nucleotide exchange factor activity"/>
    <property type="evidence" value="ECO:0007669"/>
    <property type="project" value="UniProtKB-KW"/>
</dbReference>
<name>A0A2X0LMB5_9BASI</name>
<dbReference type="EMBL" id="FMWP01000015">
    <property type="protein sequence ID" value="SCZ91446.1"/>
    <property type="molecule type" value="Genomic_DNA"/>
</dbReference>
<feature type="domain" description="Rho-GAP" evidence="6">
    <location>
        <begin position="2006"/>
        <end position="2197"/>
    </location>
</feature>
<feature type="region of interest" description="Disordered" evidence="3">
    <location>
        <begin position="2340"/>
        <end position="2363"/>
    </location>
</feature>
<dbReference type="CDD" id="cd00159">
    <property type="entry name" value="RhoGAP"/>
    <property type="match status" value="1"/>
</dbReference>
<feature type="compositionally biased region" description="Low complexity" evidence="3">
    <location>
        <begin position="1148"/>
        <end position="1159"/>
    </location>
</feature>
<feature type="domain" description="PH" evidence="4">
    <location>
        <begin position="1911"/>
        <end position="1962"/>
    </location>
</feature>
<dbReference type="SMART" id="SM00324">
    <property type="entry name" value="RhoGAP"/>
    <property type="match status" value="1"/>
</dbReference>
<keyword evidence="8" id="KW-1185">Reference proteome</keyword>
<dbReference type="Gene3D" id="1.10.555.10">
    <property type="entry name" value="Rho GTPase activation protein"/>
    <property type="match status" value="1"/>
</dbReference>
<feature type="compositionally biased region" description="Polar residues" evidence="3">
    <location>
        <begin position="471"/>
        <end position="497"/>
    </location>
</feature>
<dbReference type="Gene3D" id="2.30.29.30">
    <property type="entry name" value="Pleckstrin-homology domain (PH domain)/Phosphotyrosine-binding domain (PTB)"/>
    <property type="match status" value="1"/>
</dbReference>
<feature type="region of interest" description="Disordered" evidence="3">
    <location>
        <begin position="100"/>
        <end position="162"/>
    </location>
</feature>
<feature type="compositionally biased region" description="Low complexity" evidence="3">
    <location>
        <begin position="1236"/>
        <end position="1248"/>
    </location>
</feature>
<evidence type="ECO:0000259" key="4">
    <source>
        <dbReference type="PROSITE" id="PS50003"/>
    </source>
</evidence>
<feature type="compositionally biased region" description="Basic and acidic residues" evidence="3">
    <location>
        <begin position="2287"/>
        <end position="2304"/>
    </location>
</feature>
<feature type="compositionally biased region" description="Low complexity" evidence="3">
    <location>
        <begin position="768"/>
        <end position="790"/>
    </location>
</feature>
<feature type="compositionally biased region" description="Low complexity" evidence="3">
    <location>
        <begin position="359"/>
        <end position="411"/>
    </location>
</feature>
<dbReference type="OrthoDB" id="79452at2759"/>
<dbReference type="InterPro" id="IPR036964">
    <property type="entry name" value="RASGEF_cat_dom_sf"/>
</dbReference>
<dbReference type="InterPro" id="IPR000651">
    <property type="entry name" value="Ras-like_Gua-exchang_fac_N"/>
</dbReference>
<dbReference type="PROSITE" id="PS50238">
    <property type="entry name" value="RHOGAP"/>
    <property type="match status" value="1"/>
</dbReference>
<proteinExistence type="predicted"/>
<dbReference type="PANTHER" id="PTHR23176">
    <property type="entry name" value="RHO/RAC/CDC GTPASE-ACTIVATING PROTEIN"/>
    <property type="match status" value="1"/>
</dbReference>
<feature type="compositionally biased region" description="Low complexity" evidence="3">
    <location>
        <begin position="67"/>
        <end position="78"/>
    </location>
</feature>
<dbReference type="Gene3D" id="1.20.870.10">
    <property type="entry name" value="Son of sevenless (SoS) protein Chain: S domain 1"/>
    <property type="match status" value="1"/>
</dbReference>
<dbReference type="PROSITE" id="PS50212">
    <property type="entry name" value="RASGEF_NTER"/>
    <property type="match status" value="1"/>
</dbReference>
<evidence type="ECO:0000313" key="8">
    <source>
        <dbReference type="Proteomes" id="UP000249723"/>
    </source>
</evidence>
<dbReference type="InterPro" id="IPR008936">
    <property type="entry name" value="Rho_GTPase_activation_prot"/>
</dbReference>
<keyword evidence="1" id="KW-0343">GTPase activation</keyword>
<feature type="compositionally biased region" description="Low complexity" evidence="3">
    <location>
        <begin position="1871"/>
        <end position="1884"/>
    </location>
</feature>
<dbReference type="Pfam" id="PF00618">
    <property type="entry name" value="RasGEF_N"/>
    <property type="match status" value="1"/>
</dbReference>
<dbReference type="Pfam" id="PF00617">
    <property type="entry name" value="RasGEF"/>
    <property type="match status" value="1"/>
</dbReference>
<feature type="compositionally biased region" description="Low complexity" evidence="3">
    <location>
        <begin position="251"/>
        <end position="263"/>
    </location>
</feature>
<dbReference type="PANTHER" id="PTHR23176:SF0">
    <property type="entry name" value="RHO GTPASE ACTIVATING PROTEIN AT 19D, ISOFORM D"/>
    <property type="match status" value="1"/>
</dbReference>
<feature type="compositionally biased region" description="Low complexity" evidence="3">
    <location>
        <begin position="280"/>
        <end position="293"/>
    </location>
</feature>
<feature type="domain" description="N-terminal Ras-GEF" evidence="5">
    <location>
        <begin position="1305"/>
        <end position="1483"/>
    </location>
</feature>
<reference evidence="8" key="1">
    <citation type="submission" date="2016-10" db="EMBL/GenBank/DDBJ databases">
        <authorList>
            <person name="Jeantristanb JTB J.-T."/>
            <person name="Ricardo R."/>
        </authorList>
    </citation>
    <scope>NUCLEOTIDE SEQUENCE [LARGE SCALE GENOMIC DNA]</scope>
</reference>
<feature type="compositionally biased region" description="Basic and acidic residues" evidence="3">
    <location>
        <begin position="441"/>
        <end position="450"/>
    </location>
</feature>
<dbReference type="PROSITE" id="PS50003">
    <property type="entry name" value="PH_DOMAIN"/>
    <property type="match status" value="1"/>
</dbReference>
<feature type="compositionally biased region" description="Low complexity" evidence="3">
    <location>
        <begin position="34"/>
        <end position="46"/>
    </location>
</feature>
<feature type="compositionally biased region" description="Polar residues" evidence="3">
    <location>
        <begin position="108"/>
        <end position="118"/>
    </location>
</feature>
<sequence>MLGRKKKRQGSISSVEAFSATGITAGHAGVGHVSTASSSSSNATTAPGPPPASWSVRANDHLNAGMTPTAAPASSSSTSGGGGSRAFNYFVERARGAVGFGSRERTKSNSSDDTSTFASISTSEPGSTSSHTISSGFNPTAKAPSSTSSASHNPKSSSSLDINSVPLGAAPMSIPYSVSMHEIAPHQSRGAASYGATSTMATTSSSVGASATSNSASFFSRRTPTASNPHAPAWLAPTSASDSRGGASYKLSTSPSSPNLSTPILALSQEQLPAGRRRQGTSSSTGTSADGGSPLLTSSRSTFARSNEDISSRRQSRMWTAEDAPPVPMLARKSTEDFSSSRDTLGVEPTRRVRTTSLAPNAALNSYPSSSNLSTSAPSSRGSRSPSLSPRLGPSDSPVPLPSSSSALNLSRQAAGSYSSTNTLASNTTAATSTHVSRSPELGDRRRDSQTIHCQGFLQRKADYVPMPSPSRLSPSGTAPTISSPVATGSGSSQSYFSPRAPSPRLRPTRLGAEVDLQKGWKPYRAILKGSKLYLHKPPADLSSTAKSMFPTTVLDPPSQEPSPRTPAGFEGDASKRRQRAYWGAGGSAHPRLMVADESATSSSKHKVTGGTVEAITHEIIFATTFPVDEGSPARVGASESAYDTFLDTLLLFQPYLSGPPGLFATELQRFAALATRTSQESETATPASKAALEARLAKLIGDACLKYPQDLSAMIESSAEWRATMDEILKQVHTLSSEESNPKADELQKLWDQTIEKASSSPPPLTASTEWASPSAASSAPRSGPASLPNSPTKARKRTPESPTPPSPTPDAVMQLTPHSLVQLDPVAFAAQIHAFHLDRLTAINSDPLSTSRLILRQAASGDAPKWPSLLDIFSFSASTPHSLTRVVVNSILAPLTPTAAGPSSVIYMRAAVISQWVAIGEELRRRGDATGWAAVAMGVCCRAVARLDEASRSVGAERIELVRHTWAPILRSINFSDDDESKISPLSFEPSEKGTAIPYLGSILEKAAAGLKASAAQIPEQPDATLLLPLYDLREELGKVDSVWSREPPSAMQVALDPRLQHFLQRNSRLAHPEKPQLSAYLASSLKAEPRLVAQGINLLAKPRSAQEPSPLVPLVMVEPLPHISLVDRGQILASSRNPALRHKGSYSNMSSNASDSVHPGGTQLARRASYPPHAASASLGLGAFARLRKDMTDPANTLLPFADGDIVFTIVSNAVRTVPSTPTLVQNERGTLSRTSSWIESRSSRGAGGPNRNSARQSLTPTLAPLSRVSSRGGSPVTVSPQLNEHSPTGPKLQAASEEEPVHVVVRAGTVEAFVDLLVLGISNLRTPSTDADGQSSLTGRRPLQLDAQDFRSAFFSTFRSFTTPLVLLDMLRKRYLAAPNASLDHVNLTSERPFPAWSMAPISPGIEVDWAHIASIRVSVLRNISYWMDHHIGDFLDDDELFTSATTFLHFIESSERANARPENAQVLAELQKLLKRIGIDMLRPAVKSRAPVVMASATPLSYDELDASQLVDRLDQIACRLTQNLSETDLLRYIEQLEIRVQADPALWYPSCSIKTDEEELVIADSYSLLEAAQNDGAPLRQMPLSLHEVIRAHGVIRKWVLAHLTEPEISLRLRTLRMVKALEMIEISRSRMANVVFGGSVEDQVSVVDPSLAGFVERVVISAVVAPESRLFASAWQGVASTRNVVSTDSLLALVRHDLVVTDSTATLDPAWLNERLVEIVSQVDSLSDGVSINFSKRRWIFNIIRNALVIRPSQPAYGSDDPLISIERKIAGWGAWSMRTLRDAASGEGSKSTRSLKPFSRLVAAQQDKVRRERTAKELVLKTQKTEQQQRAAREKEVAKAMDKSVSMRTRRMTALFRGGGSRPSSVNTAASPASTPSIPPPPSPQALRVLKDWMPSSKPYLVLPLSGVEVQPYENGQRSFVFELVTEDGQRSLFQASTAHELRSWLDHFRRCGTEIAFRRATFLAQTALAEEPEEPAAAKSATSTAAVKIPASALFGTPLWEVLQREDSTIPRFMDSALATITERGLLEVGIYRISGENRVIQQLRQSLDRGGDPVSLLSKTDVHNVSGLLKLFLREMPEPLIPYDLYEPFITANAIEDYDERLYAIRDLVWRLPQPNFHLLRRLSEHLDKVTDHEEVNSMHAANLSIIFAPTLLKPTPGPTAFGLSMTNLGKAANIIKSIILQQNWIFGEEVVEEEQEHTPSMQASRELGTEAASPPAFRSGYSANDSPQQPTGLGLYDSSSPNARDVFGAAEDGMPTSSSTHFLSGHSMAEQNLAEEGRSINDISARERGKTNETETSQGDGEAQYAVIPASSSSYLGDTLKLDFEFEHTVVPPSPHGPVSAATAAQAGRHVE</sequence>
<dbReference type="Gene3D" id="1.10.840.10">
    <property type="entry name" value="Ras guanine-nucleotide exchange factors catalytic domain"/>
    <property type="match status" value="1"/>
</dbReference>
<evidence type="ECO:0000259" key="5">
    <source>
        <dbReference type="PROSITE" id="PS50212"/>
    </source>
</evidence>
<feature type="region of interest" description="Disordered" evidence="3">
    <location>
        <begin position="2204"/>
        <end position="2274"/>
    </location>
</feature>
<dbReference type="InterPro" id="IPR023578">
    <property type="entry name" value="Ras_GEF_dom_sf"/>
</dbReference>
<dbReference type="GO" id="GO:0005737">
    <property type="term" value="C:cytoplasm"/>
    <property type="evidence" value="ECO:0007669"/>
    <property type="project" value="TreeGrafter"/>
</dbReference>
<dbReference type="InterPro" id="IPR050729">
    <property type="entry name" value="Rho-GAP"/>
</dbReference>
<accession>A0A2X0LMB5</accession>
<dbReference type="InterPro" id="IPR001849">
    <property type="entry name" value="PH_domain"/>
</dbReference>
<feature type="region of interest" description="Disordered" evidence="3">
    <location>
        <begin position="1864"/>
        <end position="1892"/>
    </location>
</feature>
<evidence type="ECO:0000256" key="3">
    <source>
        <dbReference type="SAM" id="MobiDB-lite"/>
    </source>
</evidence>
<dbReference type="SUPFAM" id="SSF48350">
    <property type="entry name" value="GTPase activation domain, GAP"/>
    <property type="match status" value="1"/>
</dbReference>
<dbReference type="GO" id="GO:0007264">
    <property type="term" value="P:small GTPase-mediated signal transduction"/>
    <property type="evidence" value="ECO:0007669"/>
    <property type="project" value="InterPro"/>
</dbReference>
<gene>
    <name evidence="7" type="ORF">BZ3500_MVSOF-1268-A1-R1_CHR1-2G01414</name>
</gene>
<feature type="compositionally biased region" description="Polar residues" evidence="3">
    <location>
        <begin position="2232"/>
        <end position="2253"/>
    </location>
</feature>
<feature type="region of interest" description="Disordered" evidence="3">
    <location>
        <begin position="1829"/>
        <end position="1852"/>
    </location>
</feature>
<dbReference type="SUPFAM" id="SSF48366">
    <property type="entry name" value="Ras GEF"/>
    <property type="match status" value="2"/>
</dbReference>
<dbReference type="CDD" id="cd06224">
    <property type="entry name" value="REM"/>
    <property type="match status" value="1"/>
</dbReference>
<feature type="region of interest" description="Disordered" evidence="3">
    <location>
        <begin position="28"/>
        <end position="82"/>
    </location>
</feature>
<feature type="compositionally biased region" description="Low complexity" evidence="3">
    <location>
        <begin position="419"/>
        <end position="434"/>
    </location>
</feature>
<feature type="region of interest" description="Disordered" evidence="3">
    <location>
        <begin position="554"/>
        <end position="575"/>
    </location>
</feature>
<dbReference type="SUPFAM" id="SSF50729">
    <property type="entry name" value="PH domain-like"/>
    <property type="match status" value="1"/>
</dbReference>
<dbReference type="Pfam" id="PF00620">
    <property type="entry name" value="RhoGAP"/>
    <property type="match status" value="1"/>
</dbReference>
<dbReference type="STRING" id="289078.A0A2X0LMB5"/>
<organism evidence="7 8">
    <name type="scientific">Microbotryum saponariae</name>
    <dbReference type="NCBI Taxonomy" id="289078"/>
    <lineage>
        <taxon>Eukaryota</taxon>
        <taxon>Fungi</taxon>
        <taxon>Dikarya</taxon>
        <taxon>Basidiomycota</taxon>
        <taxon>Pucciniomycotina</taxon>
        <taxon>Microbotryomycetes</taxon>
        <taxon>Microbotryales</taxon>
        <taxon>Microbotryaceae</taxon>
        <taxon>Microbotryum</taxon>
    </lineage>
</organism>
<protein>
    <submittedName>
        <fullName evidence="7">BZ3500_MvSof-1268-A1-R1_Chr1-2g01414 protein</fullName>
    </submittedName>
</protein>
<dbReference type="InterPro" id="IPR011993">
    <property type="entry name" value="PH-like_dom_sf"/>
</dbReference>
<feature type="compositionally biased region" description="Polar residues" evidence="3">
    <location>
        <begin position="1271"/>
        <end position="1290"/>
    </location>
</feature>
<dbReference type="CDD" id="cd00821">
    <property type="entry name" value="PH"/>
    <property type="match status" value="1"/>
</dbReference>
<evidence type="ECO:0000259" key="6">
    <source>
        <dbReference type="PROSITE" id="PS50238"/>
    </source>
</evidence>